<name>A0ABD2N8W0_9CUCU</name>
<keyword evidence="3" id="KW-1185">Reference proteome</keyword>
<reference evidence="2 3" key="1">
    <citation type="journal article" date="2021" name="BMC Biol.">
        <title>Horizontally acquired antibacterial genes associated with adaptive radiation of ladybird beetles.</title>
        <authorList>
            <person name="Li H.S."/>
            <person name="Tang X.F."/>
            <person name="Huang Y.H."/>
            <person name="Xu Z.Y."/>
            <person name="Chen M.L."/>
            <person name="Du X.Y."/>
            <person name="Qiu B.Y."/>
            <person name="Chen P.T."/>
            <person name="Zhang W."/>
            <person name="Slipinski A."/>
            <person name="Escalona H.E."/>
            <person name="Waterhouse R.M."/>
            <person name="Zwick A."/>
            <person name="Pang H."/>
        </authorList>
    </citation>
    <scope>NUCLEOTIDE SEQUENCE [LARGE SCALE GENOMIC DNA]</scope>
    <source>
        <strain evidence="2">SYSU2018</strain>
    </source>
</reference>
<organism evidence="2 3">
    <name type="scientific">Cryptolaemus montrouzieri</name>
    <dbReference type="NCBI Taxonomy" id="559131"/>
    <lineage>
        <taxon>Eukaryota</taxon>
        <taxon>Metazoa</taxon>
        <taxon>Ecdysozoa</taxon>
        <taxon>Arthropoda</taxon>
        <taxon>Hexapoda</taxon>
        <taxon>Insecta</taxon>
        <taxon>Pterygota</taxon>
        <taxon>Neoptera</taxon>
        <taxon>Endopterygota</taxon>
        <taxon>Coleoptera</taxon>
        <taxon>Polyphaga</taxon>
        <taxon>Cucujiformia</taxon>
        <taxon>Coccinelloidea</taxon>
        <taxon>Coccinellidae</taxon>
        <taxon>Scymninae</taxon>
        <taxon>Scymnini</taxon>
        <taxon>Cryptolaemus</taxon>
    </lineage>
</organism>
<sequence length="97" mass="11401">MKSISSKIQAEDFIITKADKDNSILCLNKVLFEEKRQDALKKNGYHRNTKRSNKTFHTFHKRNQRRATFLRTPSTHRMGEEETNSNECSSSKNLRID</sequence>
<comment type="caution">
    <text evidence="2">The sequence shown here is derived from an EMBL/GenBank/DDBJ whole genome shotgun (WGS) entry which is preliminary data.</text>
</comment>
<accession>A0ABD2N8W0</accession>
<dbReference type="Proteomes" id="UP001516400">
    <property type="component" value="Unassembled WGS sequence"/>
</dbReference>
<dbReference type="AlphaFoldDB" id="A0ABD2N8W0"/>
<feature type="compositionally biased region" description="Low complexity" evidence="1">
    <location>
        <begin position="85"/>
        <end position="97"/>
    </location>
</feature>
<feature type="region of interest" description="Disordered" evidence="1">
    <location>
        <begin position="68"/>
        <end position="97"/>
    </location>
</feature>
<evidence type="ECO:0000313" key="3">
    <source>
        <dbReference type="Proteomes" id="UP001516400"/>
    </source>
</evidence>
<protein>
    <submittedName>
        <fullName evidence="2">Uncharacterized protein</fullName>
    </submittedName>
</protein>
<dbReference type="EMBL" id="JABFTP020000083">
    <property type="protein sequence ID" value="KAL3274790.1"/>
    <property type="molecule type" value="Genomic_DNA"/>
</dbReference>
<proteinExistence type="predicted"/>
<evidence type="ECO:0000256" key="1">
    <source>
        <dbReference type="SAM" id="MobiDB-lite"/>
    </source>
</evidence>
<evidence type="ECO:0000313" key="2">
    <source>
        <dbReference type="EMBL" id="KAL3274790.1"/>
    </source>
</evidence>
<gene>
    <name evidence="2" type="ORF">HHI36_019574</name>
</gene>